<evidence type="ECO:0000313" key="4">
    <source>
        <dbReference type="EMBL" id="PIP33745.1"/>
    </source>
</evidence>
<sequence length="146" mass="16548">MPADETRRPAGRRVLLIEDEPDLERIYADFFRQQGWTVDATNDIAEALRLTADNKPDAVLLDIIIPKPDNTVAEQGWEYLAAVKKNLRLKKTPVIVFTNLDTLADREKSERLGAAGFIFKRDSTPREVLAALEKVIQFARSGRNKK</sequence>
<name>A0A2G9ZKP3_9BACT</name>
<dbReference type="CDD" id="cd00156">
    <property type="entry name" value="REC"/>
    <property type="match status" value="1"/>
</dbReference>
<dbReference type="SUPFAM" id="SSF52172">
    <property type="entry name" value="CheY-like"/>
    <property type="match status" value="1"/>
</dbReference>
<dbReference type="GO" id="GO:0000160">
    <property type="term" value="P:phosphorelay signal transduction system"/>
    <property type="evidence" value="ECO:0007669"/>
    <property type="project" value="InterPro"/>
</dbReference>
<dbReference type="PROSITE" id="PS50110">
    <property type="entry name" value="RESPONSE_REGULATORY"/>
    <property type="match status" value="1"/>
</dbReference>
<organism evidence="4 5">
    <name type="scientific">Candidatus Falkowbacteria bacterium CG23_combo_of_CG06-09_8_20_14_all_49_15</name>
    <dbReference type="NCBI Taxonomy" id="1974572"/>
    <lineage>
        <taxon>Bacteria</taxon>
        <taxon>Candidatus Falkowiibacteriota</taxon>
    </lineage>
</organism>
<keyword evidence="1 2" id="KW-0597">Phosphoprotein</keyword>
<feature type="domain" description="Response regulatory" evidence="3">
    <location>
        <begin position="13"/>
        <end position="135"/>
    </location>
</feature>
<reference evidence="4 5" key="1">
    <citation type="submission" date="2017-09" db="EMBL/GenBank/DDBJ databases">
        <title>Depth-based differentiation of microbial function through sediment-hosted aquifers and enrichment of novel symbionts in the deep terrestrial subsurface.</title>
        <authorList>
            <person name="Probst A.J."/>
            <person name="Ladd B."/>
            <person name="Jarett J.K."/>
            <person name="Geller-Mcgrath D.E."/>
            <person name="Sieber C.M."/>
            <person name="Emerson J.B."/>
            <person name="Anantharaman K."/>
            <person name="Thomas B.C."/>
            <person name="Malmstrom R."/>
            <person name="Stieglmeier M."/>
            <person name="Klingl A."/>
            <person name="Woyke T."/>
            <person name="Ryan C.M."/>
            <person name="Banfield J.F."/>
        </authorList>
    </citation>
    <scope>NUCLEOTIDE SEQUENCE [LARGE SCALE GENOMIC DNA]</scope>
    <source>
        <strain evidence="4">CG23_combo_of_CG06-09_8_20_14_all_49_15</strain>
    </source>
</reference>
<feature type="modified residue" description="4-aspartylphosphate" evidence="2">
    <location>
        <position position="62"/>
    </location>
</feature>
<dbReference type="AlphaFoldDB" id="A0A2G9ZKP3"/>
<dbReference type="InterPro" id="IPR011006">
    <property type="entry name" value="CheY-like_superfamily"/>
</dbReference>
<proteinExistence type="predicted"/>
<evidence type="ECO:0000256" key="1">
    <source>
        <dbReference type="ARBA" id="ARBA00022553"/>
    </source>
</evidence>
<dbReference type="Proteomes" id="UP000230729">
    <property type="component" value="Unassembled WGS sequence"/>
</dbReference>
<dbReference type="Pfam" id="PF00072">
    <property type="entry name" value="Response_reg"/>
    <property type="match status" value="1"/>
</dbReference>
<dbReference type="EMBL" id="PCSD01000062">
    <property type="protein sequence ID" value="PIP33745.1"/>
    <property type="molecule type" value="Genomic_DNA"/>
</dbReference>
<dbReference type="InterPro" id="IPR050595">
    <property type="entry name" value="Bact_response_regulator"/>
</dbReference>
<comment type="caution">
    <text evidence="4">The sequence shown here is derived from an EMBL/GenBank/DDBJ whole genome shotgun (WGS) entry which is preliminary data.</text>
</comment>
<dbReference type="Gene3D" id="3.40.50.2300">
    <property type="match status" value="1"/>
</dbReference>
<protein>
    <recommendedName>
        <fullName evidence="3">Response regulatory domain-containing protein</fullName>
    </recommendedName>
</protein>
<gene>
    <name evidence="4" type="ORF">COX22_02710</name>
</gene>
<accession>A0A2G9ZKP3</accession>
<dbReference type="InterPro" id="IPR001789">
    <property type="entry name" value="Sig_transdc_resp-reg_receiver"/>
</dbReference>
<dbReference type="PANTHER" id="PTHR44591">
    <property type="entry name" value="STRESS RESPONSE REGULATOR PROTEIN 1"/>
    <property type="match status" value="1"/>
</dbReference>
<evidence type="ECO:0000256" key="2">
    <source>
        <dbReference type="PROSITE-ProRule" id="PRU00169"/>
    </source>
</evidence>
<evidence type="ECO:0000313" key="5">
    <source>
        <dbReference type="Proteomes" id="UP000230729"/>
    </source>
</evidence>
<dbReference type="SMART" id="SM00448">
    <property type="entry name" value="REC"/>
    <property type="match status" value="1"/>
</dbReference>
<evidence type="ECO:0000259" key="3">
    <source>
        <dbReference type="PROSITE" id="PS50110"/>
    </source>
</evidence>
<dbReference type="PANTHER" id="PTHR44591:SF3">
    <property type="entry name" value="RESPONSE REGULATORY DOMAIN-CONTAINING PROTEIN"/>
    <property type="match status" value="1"/>
</dbReference>